<evidence type="ECO:0000256" key="4">
    <source>
        <dbReference type="ARBA" id="ARBA00023125"/>
    </source>
</evidence>
<reference evidence="7" key="1">
    <citation type="submission" date="2024-04" db="EMBL/GenBank/DDBJ databases">
        <title>Salinicola lusitanus LLJ914,a marine bacterium isolated from the Okinawa Trough.</title>
        <authorList>
            <person name="Li J."/>
        </authorList>
    </citation>
    <scope>NUCLEOTIDE SEQUENCE [LARGE SCALE GENOMIC DNA]</scope>
</reference>
<organism evidence="6 7">
    <name type="scientific">Mugilogobius chulae</name>
    <name type="common">yellowstripe goby</name>
    <dbReference type="NCBI Taxonomy" id="88201"/>
    <lineage>
        <taxon>Eukaryota</taxon>
        <taxon>Metazoa</taxon>
        <taxon>Chordata</taxon>
        <taxon>Craniata</taxon>
        <taxon>Vertebrata</taxon>
        <taxon>Euteleostomi</taxon>
        <taxon>Actinopterygii</taxon>
        <taxon>Neopterygii</taxon>
        <taxon>Teleostei</taxon>
        <taxon>Neoteleostei</taxon>
        <taxon>Acanthomorphata</taxon>
        <taxon>Gobiaria</taxon>
        <taxon>Gobiiformes</taxon>
        <taxon>Gobioidei</taxon>
        <taxon>Gobiidae</taxon>
        <taxon>Gobionellinae</taxon>
        <taxon>Mugilogobius</taxon>
    </lineage>
</organism>
<evidence type="ECO:0000256" key="2">
    <source>
        <dbReference type="ARBA" id="ARBA00004286"/>
    </source>
</evidence>
<keyword evidence="4" id="KW-0238">DNA-binding</keyword>
<keyword evidence="3" id="KW-0158">Chromosome</keyword>
<dbReference type="AlphaFoldDB" id="A0AAW0Q3L9"/>
<dbReference type="InterPro" id="IPR051365">
    <property type="entry name" value="TOX_HMG-box_domain"/>
</dbReference>
<name>A0AAW0Q3L9_9GOBI</name>
<dbReference type="Proteomes" id="UP001460270">
    <property type="component" value="Unassembled WGS sequence"/>
</dbReference>
<evidence type="ECO:0000256" key="1">
    <source>
        <dbReference type="ARBA" id="ARBA00004123"/>
    </source>
</evidence>
<keyword evidence="7" id="KW-1185">Reference proteome</keyword>
<evidence type="ECO:0000313" key="7">
    <source>
        <dbReference type="Proteomes" id="UP001460270"/>
    </source>
</evidence>
<dbReference type="GO" id="GO:0006357">
    <property type="term" value="P:regulation of transcription by RNA polymerase II"/>
    <property type="evidence" value="ECO:0007669"/>
    <property type="project" value="TreeGrafter"/>
</dbReference>
<comment type="subcellular location">
    <subcellularLocation>
        <location evidence="2">Chromosome</location>
    </subcellularLocation>
    <subcellularLocation>
        <location evidence="1">Nucleus</location>
    </subcellularLocation>
</comment>
<dbReference type="PANTHER" id="PTHR45781:SF2">
    <property type="entry name" value="TOX HIGH MOBILITY GROUP BOX FAMILY MEMBER 4"/>
    <property type="match status" value="1"/>
</dbReference>
<dbReference type="GO" id="GO:0005694">
    <property type="term" value="C:chromosome"/>
    <property type="evidence" value="ECO:0007669"/>
    <property type="project" value="UniProtKB-SubCell"/>
</dbReference>
<dbReference type="GO" id="GO:0005634">
    <property type="term" value="C:nucleus"/>
    <property type="evidence" value="ECO:0007669"/>
    <property type="project" value="UniProtKB-SubCell"/>
</dbReference>
<dbReference type="GO" id="GO:0031490">
    <property type="term" value="F:chromatin DNA binding"/>
    <property type="evidence" value="ECO:0007669"/>
    <property type="project" value="TreeGrafter"/>
</dbReference>
<evidence type="ECO:0000256" key="5">
    <source>
        <dbReference type="ARBA" id="ARBA00023242"/>
    </source>
</evidence>
<protein>
    <recommendedName>
        <fullName evidence="8">TOX high mobility group box family member 4</fullName>
    </recommendedName>
</protein>
<comment type="caution">
    <text evidence="6">The sequence shown here is derived from an EMBL/GenBank/DDBJ whole genome shotgun (WGS) entry which is preliminary data.</text>
</comment>
<dbReference type="EMBL" id="JBBPFD010000001">
    <property type="protein sequence ID" value="KAK7945122.1"/>
    <property type="molecule type" value="Genomic_DNA"/>
</dbReference>
<evidence type="ECO:0000313" key="6">
    <source>
        <dbReference type="EMBL" id="KAK7945122.1"/>
    </source>
</evidence>
<accession>A0AAW0Q3L9</accession>
<evidence type="ECO:0008006" key="8">
    <source>
        <dbReference type="Google" id="ProtNLM"/>
    </source>
</evidence>
<keyword evidence="5" id="KW-0539">Nucleus</keyword>
<gene>
    <name evidence="6" type="ORF">WMY93_000850</name>
</gene>
<dbReference type="PANTHER" id="PTHR45781">
    <property type="entry name" value="AGAP000281-PA"/>
    <property type="match status" value="1"/>
</dbReference>
<sequence length="159" mass="17536">MDLNFYSELSDGQNVDSEFLNTQAFSGYPEENKFPEGGDNYLTIDGGGHPFLSAEHTFHTPSLGDEVFEIPPICLDPDSTLNNSDAVSHYETPGSRSLVSNMVVETNDPSFASTFFNSGSQSMAQQALRARHTLREVSSSAPQPWKWEIQPHILAVPLQ</sequence>
<proteinExistence type="predicted"/>
<evidence type="ECO:0000256" key="3">
    <source>
        <dbReference type="ARBA" id="ARBA00022454"/>
    </source>
</evidence>